<dbReference type="Proteomes" id="UP000024559">
    <property type="component" value="Chromosome"/>
</dbReference>
<dbReference type="PATRIC" id="fig|1433289.7.peg.763"/>
<dbReference type="EMBL" id="AZJT01000023">
    <property type="protein sequence ID" value="ETW90662.1"/>
    <property type="molecule type" value="Genomic_DNA"/>
</dbReference>
<feature type="domain" description="CD1375-like" evidence="1">
    <location>
        <begin position="1"/>
        <end position="48"/>
    </location>
</feature>
<gene>
    <name evidence="2" type="ORF">X841_03785</name>
</gene>
<dbReference type="InterPro" id="IPR056265">
    <property type="entry name" value="CD1375-like_dom"/>
</dbReference>
<sequence>MFAKLFAINIVNDNYKFKRVPKVLKPKVKELIAAMVNDEELLAQLTQE</sequence>
<dbReference type="AlphaFoldDB" id="A0A0E2Q258"/>
<organism evidence="2 3">
    <name type="scientific">Streptococcus thermophilus M17PTZA496</name>
    <dbReference type="NCBI Taxonomy" id="1433289"/>
    <lineage>
        <taxon>Bacteria</taxon>
        <taxon>Bacillati</taxon>
        <taxon>Bacillota</taxon>
        <taxon>Bacilli</taxon>
        <taxon>Lactobacillales</taxon>
        <taxon>Streptococcaceae</taxon>
        <taxon>Streptococcus</taxon>
    </lineage>
</organism>
<evidence type="ECO:0000259" key="1">
    <source>
        <dbReference type="Pfam" id="PF23792"/>
    </source>
</evidence>
<dbReference type="RefSeq" id="WP_171815027.1">
    <property type="nucleotide sequence ID" value="NZ_CM002372.1"/>
</dbReference>
<dbReference type="Pfam" id="PF23792">
    <property type="entry name" value="CD1375-like"/>
    <property type="match status" value="1"/>
</dbReference>
<protein>
    <recommendedName>
        <fullName evidence="1">CD1375-like domain-containing protein</fullName>
    </recommendedName>
</protein>
<reference evidence="3" key="1">
    <citation type="submission" date="2013-12" db="EMBL/GenBank/DDBJ databases">
        <title>Genome sequences of Streptococcus thermophilus strains MTH17CL396 and M17PTZA496 isolated from Fontina cheese in Valle d'Aosta region (Italy).</title>
        <authorList>
            <person name="Treu L."/>
            <person name="Giacomini A."/>
            <person name="Corich V."/>
            <person name="Vendramin V."/>
            <person name="Bovo B."/>
        </authorList>
    </citation>
    <scope>NUCLEOTIDE SEQUENCE [LARGE SCALE GENOMIC DNA]</scope>
    <source>
        <strain evidence="3">M17PTZA496</strain>
    </source>
</reference>
<comment type="caution">
    <text evidence="2">The sequence shown here is derived from an EMBL/GenBank/DDBJ whole genome shotgun (WGS) entry which is preliminary data.</text>
</comment>
<proteinExistence type="predicted"/>
<accession>A0A0E2Q258</accession>
<evidence type="ECO:0000313" key="2">
    <source>
        <dbReference type="EMBL" id="ETW90662.1"/>
    </source>
</evidence>
<name>A0A0E2Q258_STRTR</name>
<evidence type="ECO:0000313" key="3">
    <source>
        <dbReference type="Proteomes" id="UP000024559"/>
    </source>
</evidence>
<dbReference type="HOGENOM" id="CLU_204720_0_0_9"/>